<feature type="region of interest" description="Disordered" evidence="3">
    <location>
        <begin position="57"/>
        <end position="82"/>
    </location>
</feature>
<evidence type="ECO:0000256" key="2">
    <source>
        <dbReference type="PROSITE-ProRule" id="PRU01213"/>
    </source>
</evidence>
<dbReference type="AlphaFoldDB" id="A0AAD1IYN6"/>
<evidence type="ECO:0000259" key="4">
    <source>
        <dbReference type="PROSITE" id="PS51866"/>
    </source>
</evidence>
<dbReference type="Gene3D" id="2.40.50.100">
    <property type="match status" value="1"/>
</dbReference>
<evidence type="ECO:0000313" key="5">
    <source>
        <dbReference type="EMBL" id="BBZ63371.1"/>
    </source>
</evidence>
<name>A0AAD1IYN6_MYCMB</name>
<dbReference type="InterPro" id="IPR041657">
    <property type="entry name" value="HTH_17"/>
</dbReference>
<dbReference type="Pfam" id="PF03459">
    <property type="entry name" value="TOBE"/>
    <property type="match status" value="1"/>
</dbReference>
<proteinExistence type="predicted"/>
<dbReference type="Pfam" id="PF12728">
    <property type="entry name" value="HTH_17"/>
    <property type="match status" value="1"/>
</dbReference>
<dbReference type="GO" id="GO:0015689">
    <property type="term" value="P:molybdate ion transport"/>
    <property type="evidence" value="ECO:0007669"/>
    <property type="project" value="InterPro"/>
</dbReference>
<sequence length="236" mass="24781">MRLFEAAGRHRAGVDEPLAPFQQRAEARIVVRLRVFGHRNGPLVTTPPPLVCIASDSTTKDSKLSTDTAEDGGAATDHVPASPRLRVKEVEMTAHAVVSIARMPKIRVRQAAELLGVSDDTVRRWIDDGSLAASADASGRKVVDGAELAAFARGNPATAPKDPLGTPSSARNRFAGLVTDVVSDTVMSQVEMQCGPFTVVSLMSTAAVRELGLEPGSVAVAVVKATTVIVETPAQP</sequence>
<dbReference type="Proteomes" id="UP000466039">
    <property type="component" value="Chromosome"/>
</dbReference>
<accession>A0AAD1IYN6</accession>
<evidence type="ECO:0000256" key="1">
    <source>
        <dbReference type="ARBA" id="ARBA00022505"/>
    </source>
</evidence>
<dbReference type="InterPro" id="IPR004606">
    <property type="entry name" value="Mop_domain"/>
</dbReference>
<dbReference type="EMBL" id="AP022617">
    <property type="protein sequence ID" value="BBZ63371.1"/>
    <property type="molecule type" value="Genomic_DNA"/>
</dbReference>
<dbReference type="InterPro" id="IPR005116">
    <property type="entry name" value="Transp-assoc_OB_typ1"/>
</dbReference>
<gene>
    <name evidence="5" type="ORF">MMON_46720</name>
</gene>
<reference evidence="5 6" key="1">
    <citation type="journal article" date="2019" name="Emerg. Microbes Infect.">
        <title>Comprehensive subspecies identification of 175 nontuberculous mycobacteria species based on 7547 genomic profiles.</title>
        <authorList>
            <person name="Matsumoto Y."/>
            <person name="Kinjo T."/>
            <person name="Motooka D."/>
            <person name="Nabeya D."/>
            <person name="Jung N."/>
            <person name="Uechi K."/>
            <person name="Horii T."/>
            <person name="Iida T."/>
            <person name="Fujita J."/>
            <person name="Nakamura S."/>
        </authorList>
    </citation>
    <scope>NUCLEOTIDE SEQUENCE [LARGE SCALE GENOMIC DNA]</scope>
    <source>
        <strain evidence="5 6">JCM 15658</strain>
    </source>
</reference>
<evidence type="ECO:0000313" key="6">
    <source>
        <dbReference type="Proteomes" id="UP000466039"/>
    </source>
</evidence>
<dbReference type="InterPro" id="IPR010093">
    <property type="entry name" value="SinI_DNA-bd"/>
</dbReference>
<feature type="domain" description="Mop" evidence="4">
    <location>
        <begin position="167"/>
        <end position="232"/>
    </location>
</feature>
<dbReference type="NCBIfam" id="TIGR01764">
    <property type="entry name" value="excise"/>
    <property type="match status" value="1"/>
</dbReference>
<dbReference type="SUPFAM" id="SSF50331">
    <property type="entry name" value="MOP-like"/>
    <property type="match status" value="1"/>
</dbReference>
<keyword evidence="6" id="KW-1185">Reference proteome</keyword>
<dbReference type="InterPro" id="IPR008995">
    <property type="entry name" value="Mo/tungstate-bd_C_term_dom"/>
</dbReference>
<protein>
    <recommendedName>
        <fullName evidence="4">Mop domain-containing protein</fullName>
    </recommendedName>
</protein>
<organism evidence="5 6">
    <name type="scientific">Mycolicibacterium monacense</name>
    <name type="common">Mycobacterium monacense</name>
    <dbReference type="NCBI Taxonomy" id="85693"/>
    <lineage>
        <taxon>Bacteria</taxon>
        <taxon>Bacillati</taxon>
        <taxon>Actinomycetota</taxon>
        <taxon>Actinomycetes</taxon>
        <taxon>Mycobacteriales</taxon>
        <taxon>Mycobacteriaceae</taxon>
        <taxon>Mycolicibacterium</taxon>
    </lineage>
</organism>
<dbReference type="PROSITE" id="PS51866">
    <property type="entry name" value="MOP"/>
    <property type="match status" value="1"/>
</dbReference>
<dbReference type="Gene3D" id="1.10.1660.10">
    <property type="match status" value="1"/>
</dbReference>
<keyword evidence="1 2" id="KW-0500">Molybdenum</keyword>
<dbReference type="GO" id="GO:0003677">
    <property type="term" value="F:DNA binding"/>
    <property type="evidence" value="ECO:0007669"/>
    <property type="project" value="InterPro"/>
</dbReference>
<evidence type="ECO:0000256" key="3">
    <source>
        <dbReference type="SAM" id="MobiDB-lite"/>
    </source>
</evidence>